<gene>
    <name evidence="3" type="ORF">H8E19_11195</name>
</gene>
<feature type="domain" description="GFO/IDH/MocA-like oxidoreductase" evidence="2">
    <location>
        <begin position="147"/>
        <end position="278"/>
    </location>
</feature>
<dbReference type="EMBL" id="JACNJD010000247">
    <property type="protein sequence ID" value="MBC8177959.1"/>
    <property type="molecule type" value="Genomic_DNA"/>
</dbReference>
<dbReference type="SUPFAM" id="SSF55347">
    <property type="entry name" value="Glyceraldehyde-3-phosphate dehydrogenase-like, C-terminal domain"/>
    <property type="match status" value="1"/>
</dbReference>
<proteinExistence type="predicted"/>
<name>A0A8J6N1W6_9DELT</name>
<dbReference type="SUPFAM" id="SSF51735">
    <property type="entry name" value="NAD(P)-binding Rossmann-fold domains"/>
    <property type="match status" value="1"/>
</dbReference>
<sequence>MGLSRKLKMGMVGGGNDAFIGGVHRSAALMDGQIDFVAGALSSSPEKAKESACTLFLPEERSYGTWQEMLEKESKLPEGEKIDFVSIVTPNHMHFPVAKAFAEAGIHVICDKPMTYSLAQAKELVQVVSKSGIVFALTHNYIGYPMVKQARHMVRSGEIGDILKFVVEYPQGWLLTPLEKEDQKQACWRTDPEQSGVSNCMGDIGSHCENLAHYIGGLEIKEMCADLKSILDRPLDNDGNILLHLENDACGILYASQFSAGDENNLNIRVYGTEGALEWHQEDPNDLWFRTNDGPAQLYRRGNGYLCEAAQRATRLPPGHPEAFIEAFANIYVNATDTIRARLLGNEPTELELDFATVIDGARGMAFIESAVESSKSDQKWYAMKSYR</sequence>
<dbReference type="Proteomes" id="UP000650524">
    <property type="component" value="Unassembled WGS sequence"/>
</dbReference>
<dbReference type="PANTHER" id="PTHR43708">
    <property type="entry name" value="CONSERVED EXPRESSED OXIDOREDUCTASE (EUROFUNG)"/>
    <property type="match status" value="1"/>
</dbReference>
<evidence type="ECO:0000313" key="4">
    <source>
        <dbReference type="Proteomes" id="UP000650524"/>
    </source>
</evidence>
<feature type="domain" description="Gfo/Idh/MocA-like oxidoreductase N-terminal" evidence="1">
    <location>
        <begin position="8"/>
        <end position="137"/>
    </location>
</feature>
<dbReference type="Pfam" id="PF22725">
    <property type="entry name" value="GFO_IDH_MocA_C3"/>
    <property type="match status" value="1"/>
</dbReference>
<evidence type="ECO:0000313" key="3">
    <source>
        <dbReference type="EMBL" id="MBC8177959.1"/>
    </source>
</evidence>
<dbReference type="InterPro" id="IPR000683">
    <property type="entry name" value="Gfo/Idh/MocA-like_OxRdtase_N"/>
</dbReference>
<accession>A0A8J6N1W6</accession>
<dbReference type="GO" id="GO:0000166">
    <property type="term" value="F:nucleotide binding"/>
    <property type="evidence" value="ECO:0007669"/>
    <property type="project" value="InterPro"/>
</dbReference>
<dbReference type="PANTHER" id="PTHR43708:SF3">
    <property type="entry name" value="OXIDOREDUCTASE"/>
    <property type="match status" value="1"/>
</dbReference>
<dbReference type="AlphaFoldDB" id="A0A8J6N1W6"/>
<dbReference type="Pfam" id="PF01408">
    <property type="entry name" value="GFO_IDH_MocA"/>
    <property type="match status" value="1"/>
</dbReference>
<evidence type="ECO:0000259" key="1">
    <source>
        <dbReference type="Pfam" id="PF01408"/>
    </source>
</evidence>
<dbReference type="Gene3D" id="3.40.50.720">
    <property type="entry name" value="NAD(P)-binding Rossmann-like Domain"/>
    <property type="match status" value="1"/>
</dbReference>
<dbReference type="InterPro" id="IPR051317">
    <property type="entry name" value="Gfo/Idh/MocA_oxidoreduct"/>
</dbReference>
<dbReference type="InterPro" id="IPR055170">
    <property type="entry name" value="GFO_IDH_MocA-like_dom"/>
</dbReference>
<comment type="caution">
    <text evidence="3">The sequence shown here is derived from an EMBL/GenBank/DDBJ whole genome shotgun (WGS) entry which is preliminary data.</text>
</comment>
<organism evidence="3 4">
    <name type="scientific">Candidatus Desulfacyla euxinica</name>
    <dbReference type="NCBI Taxonomy" id="2841693"/>
    <lineage>
        <taxon>Bacteria</taxon>
        <taxon>Deltaproteobacteria</taxon>
        <taxon>Candidatus Desulfacyla</taxon>
    </lineage>
</organism>
<protein>
    <submittedName>
        <fullName evidence="3">Gfo/Idh/MocA family oxidoreductase</fullName>
    </submittedName>
</protein>
<dbReference type="InterPro" id="IPR036291">
    <property type="entry name" value="NAD(P)-bd_dom_sf"/>
</dbReference>
<dbReference type="Gene3D" id="3.30.360.10">
    <property type="entry name" value="Dihydrodipicolinate Reductase, domain 2"/>
    <property type="match status" value="1"/>
</dbReference>
<reference evidence="3 4" key="1">
    <citation type="submission" date="2020-08" db="EMBL/GenBank/DDBJ databases">
        <title>Bridging the membrane lipid divide: bacteria of the FCB group superphylum have the potential to synthesize archaeal ether lipids.</title>
        <authorList>
            <person name="Villanueva L."/>
            <person name="Von Meijenfeldt F.A.B."/>
            <person name="Westbye A.B."/>
            <person name="Yadav S."/>
            <person name="Hopmans E.C."/>
            <person name="Dutilh B.E."/>
            <person name="Sinninghe Damste J.S."/>
        </authorList>
    </citation>
    <scope>NUCLEOTIDE SEQUENCE [LARGE SCALE GENOMIC DNA]</scope>
    <source>
        <strain evidence="3">NIOZ-UU27</strain>
    </source>
</reference>
<evidence type="ECO:0000259" key="2">
    <source>
        <dbReference type="Pfam" id="PF22725"/>
    </source>
</evidence>